<proteinExistence type="predicted"/>
<feature type="non-terminal residue" evidence="2">
    <location>
        <position position="155"/>
    </location>
</feature>
<reference evidence="2" key="1">
    <citation type="journal article" date="2013" name="Environ. Microbiol.">
        <title>Microbiota from the distal guts of lean and obese adolescents exhibit partial functional redundancy besides clear differences in community structure.</title>
        <authorList>
            <person name="Ferrer M."/>
            <person name="Ruiz A."/>
            <person name="Lanza F."/>
            <person name="Haange S.B."/>
            <person name="Oberbach A."/>
            <person name="Till H."/>
            <person name="Bargiela R."/>
            <person name="Campoy C."/>
            <person name="Segura M.T."/>
            <person name="Richter M."/>
            <person name="von Bergen M."/>
            <person name="Seifert J."/>
            <person name="Suarez A."/>
        </authorList>
    </citation>
    <scope>NUCLEOTIDE SEQUENCE</scope>
</reference>
<protein>
    <submittedName>
        <fullName evidence="2">Uncharacterized protein</fullName>
    </submittedName>
</protein>
<name>K1S3X2_9ZZZZ</name>
<feature type="transmembrane region" description="Helical" evidence="1">
    <location>
        <begin position="96"/>
        <end position="114"/>
    </location>
</feature>
<evidence type="ECO:0000256" key="1">
    <source>
        <dbReference type="SAM" id="Phobius"/>
    </source>
</evidence>
<evidence type="ECO:0000313" key="2">
    <source>
        <dbReference type="EMBL" id="EKC50069.1"/>
    </source>
</evidence>
<comment type="caution">
    <text evidence="2">The sequence shown here is derived from an EMBL/GenBank/DDBJ whole genome shotgun (WGS) entry which is preliminary data.</text>
</comment>
<gene>
    <name evidence="2" type="ORF">OBE_14318</name>
</gene>
<feature type="transmembrane region" description="Helical" evidence="1">
    <location>
        <begin position="12"/>
        <end position="29"/>
    </location>
</feature>
<dbReference type="EMBL" id="AJWZ01009873">
    <property type="protein sequence ID" value="EKC50069.1"/>
    <property type="molecule type" value="Genomic_DNA"/>
</dbReference>
<dbReference type="AlphaFoldDB" id="K1S3X2"/>
<feature type="transmembrane region" description="Helical" evidence="1">
    <location>
        <begin position="67"/>
        <end position="89"/>
    </location>
</feature>
<keyword evidence="1" id="KW-0812">Transmembrane</keyword>
<keyword evidence="1" id="KW-0472">Membrane</keyword>
<feature type="transmembrane region" description="Helical" evidence="1">
    <location>
        <begin position="120"/>
        <end position="139"/>
    </location>
</feature>
<sequence length="155" mass="16494">MTTGMGYDAYSTYAGVTSAAFLGVLVLFAKPRQNTVLKCAWLGLLALLLVPQAGSVLNGISYVSNRWVWAFTMLEAFILARVCPGITAFEPKEKRNLFALLAVYCVVAFCVKQGRTETALLGALLLVLLAVFVLAADGVSRRGVQAVLLAGCCLG</sequence>
<feature type="transmembrane region" description="Helical" evidence="1">
    <location>
        <begin position="41"/>
        <end position="61"/>
    </location>
</feature>
<organism evidence="2">
    <name type="scientific">human gut metagenome</name>
    <dbReference type="NCBI Taxonomy" id="408170"/>
    <lineage>
        <taxon>unclassified sequences</taxon>
        <taxon>metagenomes</taxon>
        <taxon>organismal metagenomes</taxon>
    </lineage>
</organism>
<accession>K1S3X2</accession>
<keyword evidence="1" id="KW-1133">Transmembrane helix</keyword>